<dbReference type="RefSeq" id="WP_135173285.1">
    <property type="nucleotide sequence ID" value="NZ_SPQT01000002.1"/>
</dbReference>
<evidence type="ECO:0000313" key="2">
    <source>
        <dbReference type="Proteomes" id="UP000297966"/>
    </source>
</evidence>
<proteinExistence type="predicted"/>
<dbReference type="AlphaFoldDB" id="A0A4Y9M3N4"/>
<name>A0A4Y9M3N4_9BRAD</name>
<dbReference type="Proteomes" id="UP000297966">
    <property type="component" value="Unassembled WGS sequence"/>
</dbReference>
<sequence>MSSISLQSDGRTWRFSPLPPVRDAARSQIIAQVQILDDASLSVPATPIKVTSDGPFHSSSGSDGLVGLVGEPTLALPDLQIAGTAVGFTVSAVGYRSVALNGVLPPQPAVFPAEPGVILLDKFQLLDFGQRRLIRNAVTIQGRVFRRIAGAFQPLPGATVAITAATQVPALAGATPLPVPVAGVGITAIANAFAEYRLPPVERFATLTLQVTAPVLGAPVVIVAPPAGSNVVQDFRL</sequence>
<comment type="caution">
    <text evidence="1">The sequence shown here is derived from an EMBL/GenBank/DDBJ whole genome shotgun (WGS) entry which is preliminary data.</text>
</comment>
<reference evidence="1 2" key="1">
    <citation type="submission" date="2019-03" db="EMBL/GenBank/DDBJ databases">
        <title>Bradyrhizobium diversity isolated from nodules of Chamaecrista fasciculata.</title>
        <authorList>
            <person name="Klepa M.S."/>
            <person name="Urquiaga M.O."/>
            <person name="Hungria M."/>
            <person name="Delamuta J.R."/>
        </authorList>
    </citation>
    <scope>NUCLEOTIDE SEQUENCE [LARGE SCALE GENOMIC DNA]</scope>
    <source>
        <strain evidence="1 2">CNPSo 3448</strain>
    </source>
</reference>
<protein>
    <submittedName>
        <fullName evidence="1">Uncharacterized protein</fullName>
    </submittedName>
</protein>
<keyword evidence="2" id="KW-1185">Reference proteome</keyword>
<evidence type="ECO:0000313" key="1">
    <source>
        <dbReference type="EMBL" id="TFV49638.1"/>
    </source>
</evidence>
<accession>A0A4Y9M3N4</accession>
<organism evidence="1 2">
    <name type="scientific">Bradyrhizobium niftali</name>
    <dbReference type="NCBI Taxonomy" id="2560055"/>
    <lineage>
        <taxon>Bacteria</taxon>
        <taxon>Pseudomonadati</taxon>
        <taxon>Pseudomonadota</taxon>
        <taxon>Alphaproteobacteria</taxon>
        <taxon>Hyphomicrobiales</taxon>
        <taxon>Nitrobacteraceae</taxon>
        <taxon>Bradyrhizobium</taxon>
    </lineage>
</organism>
<gene>
    <name evidence="1" type="ORF">E4K65_05405</name>
</gene>
<dbReference type="EMBL" id="SPQT01000002">
    <property type="protein sequence ID" value="TFV49638.1"/>
    <property type="molecule type" value="Genomic_DNA"/>
</dbReference>